<protein>
    <submittedName>
        <fullName evidence="6">TraR/DksA C4-type zinc finger protein</fullName>
    </submittedName>
</protein>
<evidence type="ECO:0000313" key="6">
    <source>
        <dbReference type="EMBL" id="UYV28892.1"/>
    </source>
</evidence>
<name>A0AA46UNB6_VIBPH</name>
<dbReference type="AlphaFoldDB" id="A0AA46UNB6"/>
<gene>
    <name evidence="6" type="ORF">M5598_16885</name>
</gene>
<keyword evidence="3" id="KW-0862">Zinc</keyword>
<dbReference type="Proteomes" id="UP001163036">
    <property type="component" value="Chromosome 2"/>
</dbReference>
<dbReference type="RefSeq" id="WP_140107667.1">
    <property type="nucleotide sequence ID" value="NZ_CP097356.1"/>
</dbReference>
<keyword evidence="1" id="KW-0479">Metal-binding</keyword>
<evidence type="ECO:0000256" key="4">
    <source>
        <dbReference type="PROSITE-ProRule" id="PRU00510"/>
    </source>
</evidence>
<dbReference type="GO" id="GO:1900378">
    <property type="term" value="P:positive regulation of secondary metabolite biosynthetic process"/>
    <property type="evidence" value="ECO:0007669"/>
    <property type="project" value="TreeGrafter"/>
</dbReference>
<dbReference type="PANTHER" id="PTHR38777:SF1">
    <property type="entry name" value="DNAK SUPPRESSOR PROTEIN"/>
    <property type="match status" value="1"/>
</dbReference>
<dbReference type="InterPro" id="IPR000962">
    <property type="entry name" value="Znf_DskA_TraR"/>
</dbReference>
<dbReference type="Pfam" id="PF01258">
    <property type="entry name" value="zf-dskA_traR"/>
    <property type="match status" value="1"/>
</dbReference>
<evidence type="ECO:0000256" key="2">
    <source>
        <dbReference type="ARBA" id="ARBA00022771"/>
    </source>
</evidence>
<dbReference type="GO" id="GO:0008270">
    <property type="term" value="F:zinc ion binding"/>
    <property type="evidence" value="ECO:0007669"/>
    <property type="project" value="UniProtKB-KW"/>
</dbReference>
<feature type="domain" description="Zinc finger DksA/TraR C4-type" evidence="5">
    <location>
        <begin position="36"/>
        <end position="67"/>
    </location>
</feature>
<dbReference type="InterPro" id="IPR012783">
    <property type="entry name" value="Znf_C4_TraR"/>
</dbReference>
<reference evidence="6" key="1">
    <citation type="submission" date="2022-05" db="EMBL/GenBank/DDBJ databases">
        <title>Megaplasmid of Vibrio parahaemolyticus.</title>
        <authorList>
            <person name="Strauch E."/>
            <person name="Borowiak M."/>
        </authorList>
    </citation>
    <scope>NUCLEOTIDE SEQUENCE</scope>
    <source>
        <strain evidence="6">16-VB00198</strain>
    </source>
</reference>
<organism evidence="6 7">
    <name type="scientific">Vibrio parahaemolyticus</name>
    <dbReference type="NCBI Taxonomy" id="670"/>
    <lineage>
        <taxon>Bacteria</taxon>
        <taxon>Pseudomonadati</taxon>
        <taxon>Pseudomonadota</taxon>
        <taxon>Gammaproteobacteria</taxon>
        <taxon>Vibrionales</taxon>
        <taxon>Vibrionaceae</taxon>
        <taxon>Vibrio</taxon>
    </lineage>
</organism>
<evidence type="ECO:0000313" key="7">
    <source>
        <dbReference type="Proteomes" id="UP001163036"/>
    </source>
</evidence>
<accession>A0AA46UNB6</accession>
<dbReference type="PANTHER" id="PTHR38777">
    <property type="entry name" value="FELS-2 PROPHAGE PROTEIN"/>
    <property type="match status" value="1"/>
</dbReference>
<evidence type="ECO:0000256" key="1">
    <source>
        <dbReference type="ARBA" id="ARBA00022723"/>
    </source>
</evidence>
<keyword evidence="2" id="KW-0863">Zinc-finger</keyword>
<dbReference type="EMBL" id="CP097356">
    <property type="protein sequence ID" value="UYV28892.1"/>
    <property type="molecule type" value="Genomic_DNA"/>
</dbReference>
<dbReference type="PROSITE" id="PS51128">
    <property type="entry name" value="ZF_DKSA_2"/>
    <property type="match status" value="1"/>
</dbReference>
<dbReference type="NCBIfam" id="TIGR02419">
    <property type="entry name" value="C4_traR_proteo"/>
    <property type="match status" value="1"/>
</dbReference>
<dbReference type="Gene3D" id="1.20.120.910">
    <property type="entry name" value="DksA, coiled-coil domain"/>
    <property type="match status" value="1"/>
</dbReference>
<proteinExistence type="predicted"/>
<feature type="zinc finger region" description="dksA C4-type" evidence="4">
    <location>
        <begin position="38"/>
        <end position="62"/>
    </location>
</feature>
<sequence>MDVLDRASALETQQTEVALANHLAKQAPTMEQESAEKCIECDALIPEGRRKAIKGCQYCVLCQSKREA</sequence>
<evidence type="ECO:0000259" key="5">
    <source>
        <dbReference type="Pfam" id="PF01258"/>
    </source>
</evidence>
<evidence type="ECO:0000256" key="3">
    <source>
        <dbReference type="ARBA" id="ARBA00022833"/>
    </source>
</evidence>